<gene>
    <name evidence="8" type="ORF">H6B30_05060</name>
</gene>
<dbReference type="GO" id="GO:0001510">
    <property type="term" value="P:RNA methylation"/>
    <property type="evidence" value="ECO:0007669"/>
    <property type="project" value="InterPro"/>
</dbReference>
<dbReference type="Gene3D" id="2.30.130.60">
    <property type="match status" value="1"/>
</dbReference>
<dbReference type="InterPro" id="IPR031341">
    <property type="entry name" value="Methyltr_RsmF_N"/>
</dbReference>
<feature type="binding site" evidence="6">
    <location>
        <begin position="106"/>
        <end position="112"/>
    </location>
    <ligand>
        <name>S-adenosyl-L-methionine</name>
        <dbReference type="ChEBI" id="CHEBI:59789"/>
    </ligand>
</feature>
<comment type="similarity">
    <text evidence="6">Belongs to the class I-like SAM-binding methyltransferase superfamily. RsmB/NOP family.</text>
</comment>
<feature type="binding site" evidence="6">
    <location>
        <position position="174"/>
    </location>
    <ligand>
        <name>S-adenosyl-L-methionine</name>
        <dbReference type="ChEBI" id="CHEBI:59789"/>
    </ligand>
</feature>
<evidence type="ECO:0000256" key="5">
    <source>
        <dbReference type="ARBA" id="ARBA00022884"/>
    </source>
</evidence>
<dbReference type="Proteomes" id="UP000764045">
    <property type="component" value="Unassembled WGS sequence"/>
</dbReference>
<keyword evidence="1" id="KW-0963">Cytoplasm</keyword>
<dbReference type="CDD" id="cd02440">
    <property type="entry name" value="AdoMet_MTases"/>
    <property type="match status" value="1"/>
</dbReference>
<feature type="domain" description="SAM-dependent MTase RsmB/NOP-type" evidence="7">
    <location>
        <begin position="1"/>
        <end position="293"/>
    </location>
</feature>
<dbReference type="GO" id="GO:0003723">
    <property type="term" value="F:RNA binding"/>
    <property type="evidence" value="ECO:0007669"/>
    <property type="project" value="UniProtKB-UniRule"/>
</dbReference>
<protein>
    <recommendedName>
        <fullName evidence="7">SAM-dependent MTase RsmB/NOP-type domain-containing protein</fullName>
    </recommendedName>
</protein>
<comment type="caution">
    <text evidence="6">Lacks conserved residue(s) required for the propagation of feature annotation.</text>
</comment>
<comment type="caution">
    <text evidence="8">The sequence shown here is derived from an EMBL/GenBank/DDBJ whole genome shotgun (WGS) entry which is preliminary data.</text>
</comment>
<dbReference type="PANTHER" id="PTHR22807">
    <property type="entry name" value="NOP2 YEAST -RELATED NOL1/NOP2/FMU SUN DOMAIN-CONTAINING"/>
    <property type="match status" value="1"/>
</dbReference>
<sequence>MTLPDSFTQYTRSLMGDELYGKLLRGLADEPPVSIRINRAKCHASPDGARPVGWCTDGWYLQGRPAFTFDPLLHAGWYYVQEASSMFLHHVISQHVADASLMLDLCAAPGGKSTAALGALPDGSVLFCNEPVRQRAQILAENMQKWGRPEVVVTNSMPADYARSGLEFDVVLCDVPCSGEGMFRKDEGAIGEWSPQNVERCAALQRQIVADAWQCLRPGGLLIYSTCTFNAKENEQNVAWICSSLGAELLPVSTDAAWAITGSLSDCLAGPVYRFIPGVTTGEGLFMAVMRKRGERLSAAAPQRRRQNRQGARNRAAEYTGWIEKPEDFDFFTPADSIVAIPKRMAAHYETAARTLRIVHAGVTIGTIKGRDIIPAQSLALSAALRPGAFTRAELPYSQAIAYLRKEQLQLPEGTPRGFTLITYGGAPLGFAKNIGPRANNLYPQEWRIKSSHAPGDDSRPAVICTDMMNDGRRQ</sequence>
<accession>A0A938WN60</accession>
<dbReference type="PROSITE" id="PS51686">
    <property type="entry name" value="SAM_MT_RSMB_NOP"/>
    <property type="match status" value="1"/>
</dbReference>
<dbReference type="InterPro" id="IPR049560">
    <property type="entry name" value="MeTrfase_RsmB-F_NOP2_cat"/>
</dbReference>
<feature type="binding site" evidence="6">
    <location>
        <position position="130"/>
    </location>
    <ligand>
        <name>S-adenosyl-L-methionine</name>
        <dbReference type="ChEBI" id="CHEBI:59789"/>
    </ligand>
</feature>
<keyword evidence="4 6" id="KW-0949">S-adenosyl-L-methionine</keyword>
<dbReference type="InterPro" id="IPR027391">
    <property type="entry name" value="Nol1_Nop2_Fmu_2"/>
</dbReference>
<evidence type="ECO:0000256" key="1">
    <source>
        <dbReference type="ARBA" id="ARBA00022490"/>
    </source>
</evidence>
<dbReference type="GO" id="GO:0008173">
    <property type="term" value="F:RNA methyltransferase activity"/>
    <property type="evidence" value="ECO:0007669"/>
    <property type="project" value="InterPro"/>
</dbReference>
<dbReference type="Gene3D" id="3.30.70.1170">
    <property type="entry name" value="Sun protein, domain 3"/>
    <property type="match status" value="1"/>
</dbReference>
<evidence type="ECO:0000256" key="2">
    <source>
        <dbReference type="ARBA" id="ARBA00022603"/>
    </source>
</evidence>
<evidence type="ECO:0000256" key="6">
    <source>
        <dbReference type="PROSITE-ProRule" id="PRU01023"/>
    </source>
</evidence>
<dbReference type="EMBL" id="JACJJL010000006">
    <property type="protein sequence ID" value="MBM6661128.1"/>
    <property type="molecule type" value="Genomic_DNA"/>
</dbReference>
<dbReference type="Pfam" id="PF13636">
    <property type="entry name" value="Methyltranf_PUA"/>
    <property type="match status" value="1"/>
</dbReference>
<evidence type="ECO:0000259" key="7">
    <source>
        <dbReference type="PROSITE" id="PS51686"/>
    </source>
</evidence>
<evidence type="ECO:0000256" key="3">
    <source>
        <dbReference type="ARBA" id="ARBA00022679"/>
    </source>
</evidence>
<name>A0A938WN60_9BACT</name>
<dbReference type="InterPro" id="IPR023267">
    <property type="entry name" value="RCMT"/>
</dbReference>
<dbReference type="Pfam" id="PF01189">
    <property type="entry name" value="Methyltr_RsmB-F"/>
    <property type="match status" value="1"/>
</dbReference>
<dbReference type="Pfam" id="PF17125">
    <property type="entry name" value="Methyltr_RsmF_N"/>
    <property type="match status" value="1"/>
</dbReference>
<evidence type="ECO:0000256" key="4">
    <source>
        <dbReference type="ARBA" id="ARBA00022691"/>
    </source>
</evidence>
<dbReference type="AlphaFoldDB" id="A0A938WN60"/>
<dbReference type="Gene3D" id="3.40.50.150">
    <property type="entry name" value="Vaccinia Virus protein VP39"/>
    <property type="match status" value="1"/>
</dbReference>
<proteinExistence type="inferred from homology"/>
<dbReference type="PANTHER" id="PTHR22807:SF30">
    <property type="entry name" value="28S RRNA (CYTOSINE(4447)-C(5))-METHYLTRANSFERASE-RELATED"/>
    <property type="match status" value="1"/>
</dbReference>
<keyword evidence="3 6" id="KW-0808">Transferase</keyword>
<dbReference type="RefSeq" id="WP_205108547.1">
    <property type="nucleotide sequence ID" value="NZ_JACJJL010000006.1"/>
</dbReference>
<feature type="active site" description="Nucleophile" evidence="6">
    <location>
        <position position="227"/>
    </location>
</feature>
<keyword evidence="5 6" id="KW-0694">RNA-binding</keyword>
<reference evidence="8 9" key="1">
    <citation type="journal article" date="2021" name="Sci. Rep.">
        <title>The distribution of antibiotic resistance genes in chicken gut microbiota commensals.</title>
        <authorList>
            <person name="Juricova H."/>
            <person name="Matiasovicova J."/>
            <person name="Kubasova T."/>
            <person name="Cejkova D."/>
            <person name="Rychlik I."/>
        </authorList>
    </citation>
    <scope>NUCLEOTIDE SEQUENCE [LARGE SCALE GENOMIC DNA]</scope>
    <source>
        <strain evidence="8 9">An819</strain>
    </source>
</reference>
<organism evidence="8 9">
    <name type="scientific">Marseilla massiliensis</name>
    <dbReference type="NCBI Taxonomy" id="1841864"/>
    <lineage>
        <taxon>Bacteria</taxon>
        <taxon>Pseudomonadati</taxon>
        <taxon>Bacteroidota</taxon>
        <taxon>Bacteroidia</taxon>
        <taxon>Bacteroidales</taxon>
        <taxon>Prevotellaceae</taxon>
        <taxon>Marseilla</taxon>
    </lineage>
</organism>
<keyword evidence="2 6" id="KW-0489">Methyltransferase</keyword>
<keyword evidence="9" id="KW-1185">Reference proteome</keyword>
<dbReference type="SUPFAM" id="SSF53335">
    <property type="entry name" value="S-adenosyl-L-methionine-dependent methyltransferases"/>
    <property type="match status" value="1"/>
</dbReference>
<dbReference type="PRINTS" id="PR02008">
    <property type="entry name" value="RCMTFAMILY"/>
</dbReference>
<evidence type="ECO:0000313" key="9">
    <source>
        <dbReference type="Proteomes" id="UP000764045"/>
    </source>
</evidence>
<dbReference type="InterPro" id="IPR001678">
    <property type="entry name" value="MeTrfase_RsmB-F_NOP2_dom"/>
</dbReference>
<evidence type="ECO:0000313" key="8">
    <source>
        <dbReference type="EMBL" id="MBM6661128.1"/>
    </source>
</evidence>
<dbReference type="InterPro" id="IPR029063">
    <property type="entry name" value="SAM-dependent_MTases_sf"/>
</dbReference>